<proteinExistence type="predicted"/>
<organism evidence="1">
    <name type="scientific">uncultured Bacillota bacterium</name>
    <dbReference type="NCBI Taxonomy" id="344338"/>
    <lineage>
        <taxon>Bacteria</taxon>
        <taxon>Bacillati</taxon>
        <taxon>Bacillota</taxon>
        <taxon>environmental samples</taxon>
    </lineage>
</organism>
<name>A0A650EMH0_9FIRM</name>
<protein>
    <submittedName>
        <fullName evidence="1">Uncharacterized protein</fullName>
    </submittedName>
</protein>
<sequence>MALQTYPNQRIVKIHREEVQSNFLGIKNENWQAASRDLGAHGLRLYLYLAANANNFQMILSPAMIQKEIGVPRSTCHDQFHILENKGYIRQVQGNIYEFFERPQPSGDKQTKDSNPSDGQLIDEMLNDGQNISSTEQAISSGEHSYPFGYTEININTLNNRDDFYKKQKPRAKESYSYTDNWSYRF</sequence>
<dbReference type="AlphaFoldDB" id="A0A650EMH0"/>
<evidence type="ECO:0000313" key="1">
    <source>
        <dbReference type="EMBL" id="QGT50969.1"/>
    </source>
</evidence>
<reference evidence="1" key="1">
    <citation type="journal article" date="2020" name="J. ISSAAS">
        <title>Lactobacilli and other gastrointestinal microbiota of Peromyscus leucopus, reservoir host for agents of Lyme disease and other zoonoses in North America.</title>
        <authorList>
            <person name="Milovic A."/>
            <person name="Bassam K."/>
            <person name="Shao H."/>
            <person name="Chatzistamou I."/>
            <person name="Tufts D.M."/>
            <person name="Diuk-Wasser M."/>
            <person name="Barbour A.G."/>
        </authorList>
    </citation>
    <scope>NUCLEOTIDE SEQUENCE</scope>
    <source>
        <strain evidence="1">LL40</strain>
    </source>
</reference>
<gene>
    <name evidence="1" type="ORF">Firmicute1046_0450</name>
</gene>
<dbReference type="EMBL" id="MN577573">
    <property type="protein sequence ID" value="QGT50969.1"/>
    <property type="molecule type" value="Genomic_DNA"/>
</dbReference>
<accession>A0A650EMH0</accession>